<organism evidence="2 3">
    <name type="scientific">Neisseria mucosa (strain ATCC 25996 / DSM 4631 / NCTC 10774 / M26)</name>
    <dbReference type="NCBI Taxonomy" id="546266"/>
    <lineage>
        <taxon>Bacteria</taxon>
        <taxon>Pseudomonadati</taxon>
        <taxon>Pseudomonadota</taxon>
        <taxon>Betaproteobacteria</taxon>
        <taxon>Neisseriales</taxon>
        <taxon>Neisseriaceae</taxon>
        <taxon>Neisseria</taxon>
    </lineage>
</organism>
<dbReference type="Proteomes" id="UP000003344">
    <property type="component" value="Unassembled WGS sequence"/>
</dbReference>
<gene>
    <name evidence="2" type="ORF">NEIMUCOT_04337</name>
</gene>
<evidence type="ECO:0000256" key="1">
    <source>
        <dbReference type="SAM" id="Phobius"/>
    </source>
</evidence>
<dbReference type="EMBL" id="ACDX02000004">
    <property type="protein sequence ID" value="EFC89053.1"/>
    <property type="molecule type" value="Genomic_DNA"/>
</dbReference>
<accession>D2ZUP7</accession>
<dbReference type="InterPro" id="IPR009937">
    <property type="entry name" value="Phage_holin_3_6"/>
</dbReference>
<sequence length="170" mass="19197">MIFRNLVPAAFAYAGRQRFQTTPKPSDCPFRNNQGNWNMGIRQNIEHTKTLLNQGVDLFLLRMQILNLDLAEQAENVFRIIIWLVVSGILLLVAFISLLFGLNRMLPDTAAIWVFFGITTVCLIVIAVLFGKVSKGWRSQNNKIAATLQDIQADIACLRGQDMQEGEDDE</sequence>
<keyword evidence="1" id="KW-0812">Transmembrane</keyword>
<dbReference type="STRING" id="546266.NEIMUCOT_04337"/>
<feature type="transmembrane region" description="Helical" evidence="1">
    <location>
        <begin position="112"/>
        <end position="131"/>
    </location>
</feature>
<evidence type="ECO:0000313" key="3">
    <source>
        <dbReference type="Proteomes" id="UP000003344"/>
    </source>
</evidence>
<protein>
    <recommendedName>
        <fullName evidence="4">Phage holin family protein</fullName>
    </recommendedName>
</protein>
<reference evidence="2 3" key="1">
    <citation type="submission" date="2009-10" db="EMBL/GenBank/DDBJ databases">
        <authorList>
            <person name="Weinstock G."/>
            <person name="Sodergren E."/>
            <person name="Clifton S."/>
            <person name="Fulton L."/>
            <person name="Fulton B."/>
            <person name="Courtney L."/>
            <person name="Fronick C."/>
            <person name="Harrison M."/>
            <person name="Strong C."/>
            <person name="Farmer C."/>
            <person name="Delahaunty K."/>
            <person name="Markovic C."/>
            <person name="Hall O."/>
            <person name="Minx P."/>
            <person name="Tomlinson C."/>
            <person name="Mitreva M."/>
            <person name="Nelson J."/>
            <person name="Hou S."/>
            <person name="Wollam A."/>
            <person name="Pepin K.H."/>
            <person name="Johnson M."/>
            <person name="Bhonagiri V."/>
            <person name="Nash W.E."/>
            <person name="Warren W."/>
            <person name="Chinwalla A."/>
            <person name="Mardis E.R."/>
            <person name="Wilson R.K."/>
        </authorList>
    </citation>
    <scope>NUCLEOTIDE SEQUENCE [LARGE SCALE GENOMIC DNA]</scope>
    <source>
        <strain evidence="3">ATCC 25996 / DSM 4631 / NCTC 10774 / M26</strain>
    </source>
</reference>
<evidence type="ECO:0008006" key="4">
    <source>
        <dbReference type="Google" id="ProtNLM"/>
    </source>
</evidence>
<evidence type="ECO:0000313" key="2">
    <source>
        <dbReference type="EMBL" id="EFC89053.1"/>
    </source>
</evidence>
<dbReference type="eggNOG" id="ENOG50334SR">
    <property type="taxonomic scope" value="Bacteria"/>
</dbReference>
<dbReference type="Pfam" id="PF07332">
    <property type="entry name" value="Phage_holin_3_6"/>
    <property type="match status" value="1"/>
</dbReference>
<name>D2ZUP7_NEIM2</name>
<dbReference type="AlphaFoldDB" id="D2ZUP7"/>
<keyword evidence="1" id="KW-0472">Membrane</keyword>
<feature type="transmembrane region" description="Helical" evidence="1">
    <location>
        <begin position="80"/>
        <end position="100"/>
    </location>
</feature>
<keyword evidence="1" id="KW-1133">Transmembrane helix</keyword>
<proteinExistence type="predicted"/>
<comment type="caution">
    <text evidence="2">The sequence shown here is derived from an EMBL/GenBank/DDBJ whole genome shotgun (WGS) entry which is preliminary data.</text>
</comment>